<dbReference type="AlphaFoldDB" id="A0A183TYT1"/>
<dbReference type="Proteomes" id="UP000050794">
    <property type="component" value="Unassembled WGS sequence"/>
</dbReference>
<keyword evidence="2" id="KW-1185">Reference proteome</keyword>
<evidence type="ECO:0000313" key="1">
    <source>
        <dbReference type="EMBL" id="VDM26101.1"/>
    </source>
</evidence>
<reference evidence="3" key="1">
    <citation type="submission" date="2016-06" db="UniProtKB">
        <authorList>
            <consortium name="WormBaseParasite"/>
        </authorList>
    </citation>
    <scope>IDENTIFICATION</scope>
</reference>
<accession>A0A183TYT1</accession>
<proteinExistence type="predicted"/>
<organism evidence="2 3">
    <name type="scientific">Toxocara canis</name>
    <name type="common">Canine roundworm</name>
    <dbReference type="NCBI Taxonomy" id="6265"/>
    <lineage>
        <taxon>Eukaryota</taxon>
        <taxon>Metazoa</taxon>
        <taxon>Ecdysozoa</taxon>
        <taxon>Nematoda</taxon>
        <taxon>Chromadorea</taxon>
        <taxon>Rhabditida</taxon>
        <taxon>Spirurina</taxon>
        <taxon>Ascaridomorpha</taxon>
        <taxon>Ascaridoidea</taxon>
        <taxon>Toxocaridae</taxon>
        <taxon>Toxocara</taxon>
    </lineage>
</organism>
<evidence type="ECO:0000313" key="3">
    <source>
        <dbReference type="WBParaSite" id="TCNE_0000140001-mRNA-1"/>
    </source>
</evidence>
<sequence>MPSESSEERLYSVDPLQLNECAIEFIREAFRLTVALRVEGREQKCVIHREQQNSLDDVDVNYFSIHDERLRVTELGENLLRGTGSCRHGKRDHLGSLECTFTMMR</sequence>
<gene>
    <name evidence="1" type="ORF">TCNE_LOCUS1401</name>
</gene>
<evidence type="ECO:0000313" key="2">
    <source>
        <dbReference type="Proteomes" id="UP000050794"/>
    </source>
</evidence>
<reference evidence="1 2" key="2">
    <citation type="submission" date="2018-11" db="EMBL/GenBank/DDBJ databases">
        <authorList>
            <consortium name="Pathogen Informatics"/>
        </authorList>
    </citation>
    <scope>NUCLEOTIDE SEQUENCE [LARGE SCALE GENOMIC DNA]</scope>
</reference>
<dbReference type="WBParaSite" id="TCNE_0000140001-mRNA-1">
    <property type="protein sequence ID" value="TCNE_0000140001-mRNA-1"/>
    <property type="gene ID" value="TCNE_0000140001"/>
</dbReference>
<protein>
    <submittedName>
        <fullName evidence="3">Ras-associating domain-containing protein</fullName>
    </submittedName>
</protein>
<name>A0A183TYT1_TOXCA</name>
<dbReference type="EMBL" id="UYWY01001031">
    <property type="protein sequence ID" value="VDM26101.1"/>
    <property type="molecule type" value="Genomic_DNA"/>
</dbReference>